<feature type="chain" id="PRO_5030898858" evidence="1">
    <location>
        <begin position="30"/>
        <end position="89"/>
    </location>
</feature>
<evidence type="ECO:0000256" key="1">
    <source>
        <dbReference type="SAM" id="SignalP"/>
    </source>
</evidence>
<evidence type="ECO:0000313" key="2">
    <source>
        <dbReference type="EMBL" id="MBB6346994.1"/>
    </source>
</evidence>
<protein>
    <submittedName>
        <fullName evidence="2">Uncharacterized protein</fullName>
    </submittedName>
</protein>
<dbReference type="Proteomes" id="UP000583800">
    <property type="component" value="Unassembled WGS sequence"/>
</dbReference>
<evidence type="ECO:0000313" key="3">
    <source>
        <dbReference type="Proteomes" id="UP000583800"/>
    </source>
</evidence>
<keyword evidence="1" id="KW-0732">Signal</keyword>
<dbReference type="EMBL" id="JACHJB010000002">
    <property type="protein sequence ID" value="MBB6346994.1"/>
    <property type="molecule type" value="Genomic_DNA"/>
</dbReference>
<proteinExistence type="predicted"/>
<comment type="caution">
    <text evidence="2">The sequence shown here is derived from an EMBL/GenBank/DDBJ whole genome shotgun (WGS) entry which is preliminary data.</text>
</comment>
<sequence>MFHKRILAATAALATSAAFVVATAGPAGAYNFPFNGRCGDPWYFDAPSHTMATFSHIDNGTYWYKITWGGQPPVPGDPLHHHNWSGCRK</sequence>
<dbReference type="RefSeq" id="WP_185085023.1">
    <property type="nucleotide sequence ID" value="NZ_JACHJB010000002.1"/>
</dbReference>
<reference evidence="2 3" key="1">
    <citation type="submission" date="2020-08" db="EMBL/GenBank/DDBJ databases">
        <title>Sequencing the genomes of 1000 actinobacteria strains.</title>
        <authorList>
            <person name="Klenk H.-P."/>
        </authorList>
    </citation>
    <scope>NUCLEOTIDE SEQUENCE [LARGE SCALE GENOMIC DNA]</scope>
    <source>
        <strain evidence="2 3">DSM 45913</strain>
    </source>
</reference>
<name>A0A7X0C5D4_9ACTN</name>
<feature type="signal peptide" evidence="1">
    <location>
        <begin position="1"/>
        <end position="29"/>
    </location>
</feature>
<accession>A0A7X0C5D4</accession>
<dbReference type="AlphaFoldDB" id="A0A7X0C5D4"/>
<gene>
    <name evidence="2" type="ORF">FHU36_003539</name>
</gene>
<keyword evidence="3" id="KW-1185">Reference proteome</keyword>
<organism evidence="2 3">
    <name type="scientific">Nonomuraea muscovyensis</name>
    <dbReference type="NCBI Taxonomy" id="1124761"/>
    <lineage>
        <taxon>Bacteria</taxon>
        <taxon>Bacillati</taxon>
        <taxon>Actinomycetota</taxon>
        <taxon>Actinomycetes</taxon>
        <taxon>Streptosporangiales</taxon>
        <taxon>Streptosporangiaceae</taxon>
        <taxon>Nonomuraea</taxon>
    </lineage>
</organism>